<evidence type="ECO:0000313" key="3">
    <source>
        <dbReference type="Proteomes" id="UP000292639"/>
    </source>
</evidence>
<dbReference type="PANTHER" id="PTHR22916">
    <property type="entry name" value="GLYCOSYLTRANSFERASE"/>
    <property type="match status" value="1"/>
</dbReference>
<dbReference type="RefSeq" id="WP_131184323.1">
    <property type="nucleotide sequence ID" value="NZ_QJUO01000012.1"/>
</dbReference>
<organism evidence="2 3">
    <name type="scientific">Stutzerimonas kirkiae</name>
    <dbReference type="NCBI Taxonomy" id="2211392"/>
    <lineage>
        <taxon>Bacteria</taxon>
        <taxon>Pseudomonadati</taxon>
        <taxon>Pseudomonadota</taxon>
        <taxon>Gammaproteobacteria</taxon>
        <taxon>Pseudomonadales</taxon>
        <taxon>Pseudomonadaceae</taxon>
        <taxon>Stutzerimonas</taxon>
    </lineage>
</organism>
<accession>A0A4Q9R5U8</accession>
<dbReference type="SUPFAM" id="SSF53448">
    <property type="entry name" value="Nucleotide-diphospho-sugar transferases"/>
    <property type="match status" value="1"/>
</dbReference>
<dbReference type="InterPro" id="IPR029044">
    <property type="entry name" value="Nucleotide-diphossugar_trans"/>
</dbReference>
<dbReference type="GO" id="GO:0016758">
    <property type="term" value="F:hexosyltransferase activity"/>
    <property type="evidence" value="ECO:0007669"/>
    <property type="project" value="UniProtKB-ARBA"/>
</dbReference>
<proteinExistence type="predicted"/>
<comment type="caution">
    <text evidence="2">The sequence shown here is derived from an EMBL/GenBank/DDBJ whole genome shotgun (WGS) entry which is preliminary data.</text>
</comment>
<protein>
    <recommendedName>
        <fullName evidence="1">Glycosyltransferase 2-like domain-containing protein</fullName>
    </recommendedName>
</protein>
<sequence length="326" mass="37879">MSSLSVLLPVYNAAPFLHEALDSLIGQSRPADQIIIIEDGSSDDSLSILEDYARRERRIELHSQRNAGVSRARNRGLDLCQGDFIALMDADDINHPRRFERQLAAVQRHGLDICGCAMRTFGQKRRIIRYPRDSARLRYNYLFLGRTIPGPTTLLRREVIGDTRFEESLAYAEDFGFYLSLLLQHPSIRLHNLQQPLYNYRTHDKQASQRLAHQNRASLGQLFQNLLPSVGIACHERHLASHWRLWKENQALPLEELRNYLPFMRQLCDWLQRGDQDPLPAYELWRRLDKRHSHLGRAAREMIAGTAPDNRPTLWRRMAIGLFPSR</sequence>
<evidence type="ECO:0000313" key="2">
    <source>
        <dbReference type="EMBL" id="TBU95743.1"/>
    </source>
</evidence>
<feature type="domain" description="Glycosyltransferase 2-like" evidence="1">
    <location>
        <begin position="5"/>
        <end position="145"/>
    </location>
</feature>
<dbReference type="CDD" id="cd00761">
    <property type="entry name" value="Glyco_tranf_GTA_type"/>
    <property type="match status" value="1"/>
</dbReference>
<gene>
    <name evidence="2" type="ORF">DNJ96_11740</name>
</gene>
<dbReference type="Gene3D" id="3.90.550.10">
    <property type="entry name" value="Spore Coat Polysaccharide Biosynthesis Protein SpsA, Chain A"/>
    <property type="match status" value="1"/>
</dbReference>
<reference evidence="2 3" key="1">
    <citation type="submission" date="2018-06" db="EMBL/GenBank/DDBJ databases">
        <title>Three novel Pseudomonas species isolated from symptomatic oak.</title>
        <authorList>
            <person name="Bueno-Gonzalez V."/>
            <person name="Brady C."/>
        </authorList>
    </citation>
    <scope>NUCLEOTIDE SEQUENCE [LARGE SCALE GENOMIC DNA]</scope>
    <source>
        <strain evidence="2 3">P17C</strain>
    </source>
</reference>
<keyword evidence="3" id="KW-1185">Reference proteome</keyword>
<dbReference type="Proteomes" id="UP000292639">
    <property type="component" value="Unassembled WGS sequence"/>
</dbReference>
<dbReference type="Pfam" id="PF00535">
    <property type="entry name" value="Glycos_transf_2"/>
    <property type="match status" value="1"/>
</dbReference>
<dbReference type="EMBL" id="QJUP01000015">
    <property type="protein sequence ID" value="TBU95743.1"/>
    <property type="molecule type" value="Genomic_DNA"/>
</dbReference>
<dbReference type="PANTHER" id="PTHR22916:SF3">
    <property type="entry name" value="UDP-GLCNAC:BETAGAL BETA-1,3-N-ACETYLGLUCOSAMINYLTRANSFERASE-LIKE PROTEIN 1"/>
    <property type="match status" value="1"/>
</dbReference>
<name>A0A4Q9R5U8_9GAMM</name>
<dbReference type="InterPro" id="IPR001173">
    <property type="entry name" value="Glyco_trans_2-like"/>
</dbReference>
<evidence type="ECO:0000259" key="1">
    <source>
        <dbReference type="Pfam" id="PF00535"/>
    </source>
</evidence>
<dbReference type="AlphaFoldDB" id="A0A4Q9R5U8"/>